<evidence type="ECO:0000313" key="4">
    <source>
        <dbReference type="EMBL" id="KMT65473.1"/>
    </source>
</evidence>
<proteinExistence type="predicted"/>
<feature type="chain" id="PRO_5005298848" description="Fibronectin type-III domain-containing protein" evidence="2">
    <location>
        <begin position="19"/>
        <end position="1214"/>
    </location>
</feature>
<dbReference type="SUPFAM" id="SSF50405">
    <property type="entry name" value="Actin-crosslinking proteins"/>
    <property type="match status" value="1"/>
</dbReference>
<dbReference type="PATRIC" id="fig|1513271.3.peg.1827"/>
<dbReference type="Pfam" id="PF17957">
    <property type="entry name" value="Big_7"/>
    <property type="match status" value="2"/>
</dbReference>
<evidence type="ECO:0000256" key="2">
    <source>
        <dbReference type="SAM" id="SignalP"/>
    </source>
</evidence>
<dbReference type="Gene3D" id="2.160.20.10">
    <property type="entry name" value="Single-stranded right-handed beta-helix, Pectin lyase-like"/>
    <property type="match status" value="1"/>
</dbReference>
<evidence type="ECO:0000259" key="3">
    <source>
        <dbReference type="PROSITE" id="PS50853"/>
    </source>
</evidence>
<accession>A0A0J8GXJ8</accession>
<sequence>MSLSRIVSSVLLSGLAIACQGTKLDIDSEQGIVINQKPTVSFTSPNNNQIFALGEQVNISVSASDADGQVTQVEFIANNQSLLLDLEAPFELSKSDFILGEHQIEVIATDDKGASSNAFVVIKINDLTNAAPSISFNSPANNSQFTFAEPIRFSVDAIDLDGSISQVEFFVNNQSVSIDTASPYEYVNNQLSLGDHEITAVALDDKGATQEAKLSISIDGGTSNDLASPDALYFLSPEPYAELTLFWSDNTEDETGFVIERKFENSDWQSVATTTANATEHQLTNFDRSDTSYFRVKAIRNTQESPASEMLKVVGTSDTLEVYPEVAGIRAPQMVTVNGITFPEIQYQTPADPTQGHATRISTYFSAEVRTSASNNAMTPLNSPVYETRPQLRNFLAQDDPKHSGGHRPYGYGLYGPNSSKSGSSMHSKHWTNIDASEEVIVTIDLLSSGSLPSTIDINDLEIHPAPVSVTKLNDSSFEVTLPGATDYTRHYRIAVNRKAWSGHASTSNRGNIIIEAPLYVFINPVHIAPASAPSNEIKEFNNGELVAFGAGIHLPNPTYQFLGDAAGKGNSTVREMYIPGDAYLHYGFLFKNNNYALKVWGRGLYSDEMYNLYYLYSDNDDGYLWTDDSRTPWASHQAIGGNPWKVEQSWDTHVWLMGNYHDEPSIFAGLTNIGARMGVMVRDGHAHLINHKDVGYGGGTYQDGSKGSKTYYRGNLLINDDDITYIHEDYLMEFNTSYVMHNGPSFQFGWEFNGVKASPTKVKNHTIWSSDRLFQSFWKNHGVFDSRLRLGALNQHNGGIFENMEFWGKESVIWNLRIWDEETSGGPSVSILGDKTFKNINIRQASYNKENLCTERNQALGQESYIRFFHFDNLVIEGDKLDHIDDGNHFVYNQSCKPIPASDTSEISSGVLLHTFTFFSLPDPIAEPASGTAPIGDAILVQAENDKFVQPDASLPVSLSPAVANQDQATEGFLVTDAGDGYIALRAFNGYYLKADPMRYGYLYTVPDIARGDEDSQSISDDAKFIWVDLGNDDFALWSKSMGLYVRMETNSGPEMPLYAASDTVGANETFTVTGTTTPPVFASIVNQTVEAETFSDSFGAKLANSDAVGYIKNNTWVSFDLNLTNIATDIEANFSLVGGSVKAGAVITILADDVVIGSVTTPVFGPQELPVILTLGSISDISTLKLEFGHSTETGFLLDIDKFTLKYQTTAN</sequence>
<comment type="caution">
    <text evidence="4">The sequence shown here is derived from an EMBL/GenBank/DDBJ whole genome shotgun (WGS) entry which is preliminary data.</text>
</comment>
<protein>
    <recommendedName>
        <fullName evidence="3">Fibronectin type-III domain-containing protein</fullName>
    </recommendedName>
</protein>
<dbReference type="InterPro" id="IPR008999">
    <property type="entry name" value="Actin-crosslinking"/>
</dbReference>
<dbReference type="Gene3D" id="2.60.120.260">
    <property type="entry name" value="Galactose-binding domain-like"/>
    <property type="match status" value="1"/>
</dbReference>
<dbReference type="InterPro" id="IPR036116">
    <property type="entry name" value="FN3_sf"/>
</dbReference>
<dbReference type="Gene3D" id="2.80.10.50">
    <property type="match status" value="1"/>
</dbReference>
<dbReference type="Gene3D" id="2.60.40.10">
    <property type="entry name" value="Immunoglobulins"/>
    <property type="match status" value="3"/>
</dbReference>
<gene>
    <name evidence="4" type="ORF">XM47_08975</name>
</gene>
<keyword evidence="5" id="KW-1185">Reference proteome</keyword>
<dbReference type="OrthoDB" id="6387072at2"/>
<keyword evidence="2" id="KW-0732">Signal</keyword>
<feature type="signal peptide" evidence="2">
    <location>
        <begin position="1"/>
        <end position="18"/>
    </location>
</feature>
<dbReference type="STRING" id="1513271.XM47_08975"/>
<dbReference type="CDD" id="cd00063">
    <property type="entry name" value="FN3"/>
    <property type="match status" value="1"/>
</dbReference>
<dbReference type="AlphaFoldDB" id="A0A0J8GXJ8"/>
<evidence type="ECO:0000256" key="1">
    <source>
        <dbReference type="SAM" id="MobiDB-lite"/>
    </source>
</evidence>
<dbReference type="PROSITE" id="PS50853">
    <property type="entry name" value="FN3"/>
    <property type="match status" value="1"/>
</dbReference>
<dbReference type="InterPro" id="IPR012334">
    <property type="entry name" value="Pectin_lyas_fold"/>
</dbReference>
<dbReference type="InterPro" id="IPR013783">
    <property type="entry name" value="Ig-like_fold"/>
</dbReference>
<dbReference type="SUPFAM" id="SSF49265">
    <property type="entry name" value="Fibronectin type III"/>
    <property type="match status" value="1"/>
</dbReference>
<evidence type="ECO:0000313" key="5">
    <source>
        <dbReference type="Proteomes" id="UP000037600"/>
    </source>
</evidence>
<feature type="domain" description="Fibronectin type-III" evidence="3">
    <location>
        <begin position="228"/>
        <end position="319"/>
    </location>
</feature>
<dbReference type="CDD" id="cd00257">
    <property type="entry name" value="beta-trefoil_FSCN-like"/>
    <property type="match status" value="1"/>
</dbReference>
<feature type="region of interest" description="Disordered" evidence="1">
    <location>
        <begin position="399"/>
        <end position="426"/>
    </location>
</feature>
<dbReference type="InterPro" id="IPR003961">
    <property type="entry name" value="FN3_dom"/>
</dbReference>
<name>A0A0J8GXJ8_9ALTE</name>
<dbReference type="Proteomes" id="UP000037600">
    <property type="component" value="Unassembled WGS sequence"/>
</dbReference>
<reference evidence="4 5" key="1">
    <citation type="submission" date="2015-04" db="EMBL/GenBank/DDBJ databases">
        <title>Draft Genome Sequence of the Novel Agar-Digesting Marine Bacterium Q1.</title>
        <authorList>
            <person name="Li Y."/>
            <person name="Li D."/>
            <person name="Chen G."/>
            <person name="Du Z."/>
        </authorList>
    </citation>
    <scope>NUCLEOTIDE SEQUENCE [LARGE SCALE GENOMIC DNA]</scope>
    <source>
        <strain evidence="4 5">Q1</strain>
    </source>
</reference>
<dbReference type="PROSITE" id="PS51257">
    <property type="entry name" value="PROKAR_LIPOPROTEIN"/>
    <property type="match status" value="1"/>
</dbReference>
<dbReference type="EMBL" id="LAZL01000011">
    <property type="protein sequence ID" value="KMT65473.1"/>
    <property type="molecule type" value="Genomic_DNA"/>
</dbReference>
<dbReference type="RefSeq" id="WP_048691767.1">
    <property type="nucleotide sequence ID" value="NZ_KQ130488.1"/>
</dbReference>
<organism evidence="4 5">
    <name type="scientific">Catenovulum maritimum</name>
    <dbReference type="NCBI Taxonomy" id="1513271"/>
    <lineage>
        <taxon>Bacteria</taxon>
        <taxon>Pseudomonadati</taxon>
        <taxon>Pseudomonadota</taxon>
        <taxon>Gammaproteobacteria</taxon>
        <taxon>Alteromonadales</taxon>
        <taxon>Alteromonadaceae</taxon>
        <taxon>Catenovulum</taxon>
    </lineage>
</organism>